<feature type="compositionally biased region" description="Polar residues" evidence="1">
    <location>
        <begin position="1"/>
        <end position="39"/>
    </location>
</feature>
<feature type="compositionally biased region" description="Low complexity" evidence="1">
    <location>
        <begin position="877"/>
        <end position="888"/>
    </location>
</feature>
<sequence length="919" mass="101791">MSTGSYSEAESTLCQESNSSLGNFTQDRGRSSTLYQESGSAIPGVPVDAPLTVKQHFQQQRKQQKNRARREARKQTSGSSVPTPSSQAWNDLSNASRKREFAPKVLNTSEQRDLLQTRALSEPAFSHLSQSQQMRPSTSRSVDQEIMQNANMKVDPRLLRSFDSEDHGLTCGGRIANTDSSLDNNRNSQMGSVDSYESIFHIPETGHMEQKGCDVLRNETMRSYCSPYQTNRCDAADQTSLMHNLSDGTKLEYSLPSDLSNMYSSMDGLERGYGHCDPGISAINGVAEQNHSDTDPTSFDQGVEKLDTETDERFLSWLYCENEHAEDDDAEYTRVLEEIEKDECYPHKMEGDNQIMDFGVPSSTPSTTQTDVGNKKELDPSHPLASDCVVGEYASLPPTMPPRNPATDGYSVTDFDSDLDLDMMPTGEDEETLYGRLLDVLVRDIKLLTYNNAALVDEVSRLNYAILIASEERKVLARRSCHHDRNRIRRLQTANKRRSDAQRRQQEQLTIAETQENVAQIKAKMAKTIVSPQKTRPSLSSALPRPSLDVAAIKRSVEAEQRALEERMSPKKPKRRVGGSKGQRKRPESTRSEKDSSGTQNSSLMKRGRSEAEEAHTAEEYAAPLEIVATPPLEAVPFQRRADRLPVSGTEIVDGQNRRRRSNRQMSQEDDSECYDESATAIVNYGVGHDEIPAAEVSGDAHDAAAMSGEGEQPSYEGDEPSWRRRCGRPPARAASAAAHSLLAAELEAIEEVPPCSPRRAVKSRSNTSDPASCRPVKRPSRESSLQGDLDLEPKDETADDDIASTGDATESDGISPKGTQRLRPVRRSMRSSSRQSTGDVADGVEPVRRASSSPSHQETEEKSDEPVARTTRSHGRTSSSSSTPQSERQMRERKQPTLYSPVAKNTAVVQPRVAKRKS</sequence>
<feature type="region of interest" description="Disordered" evidence="1">
    <location>
        <begin position="561"/>
        <end position="676"/>
    </location>
</feature>
<dbReference type="Proteomes" id="UP001331761">
    <property type="component" value="Unassembled WGS sequence"/>
</dbReference>
<name>A0AAN8G1R4_TRICO</name>
<evidence type="ECO:0000313" key="2">
    <source>
        <dbReference type="EMBL" id="KAK5984695.1"/>
    </source>
</evidence>
<reference evidence="2 3" key="1">
    <citation type="submission" date="2019-10" db="EMBL/GenBank/DDBJ databases">
        <title>Assembly and Annotation for the nematode Trichostrongylus colubriformis.</title>
        <authorList>
            <person name="Martin J."/>
        </authorList>
    </citation>
    <scope>NUCLEOTIDE SEQUENCE [LARGE SCALE GENOMIC DNA]</scope>
    <source>
        <strain evidence="2">G859</strain>
        <tissue evidence="2">Whole worm</tissue>
    </source>
</reference>
<feature type="region of interest" description="Disordered" evidence="1">
    <location>
        <begin position="362"/>
        <end position="381"/>
    </location>
</feature>
<feature type="region of interest" description="Disordered" evidence="1">
    <location>
        <begin position="1"/>
        <end position="109"/>
    </location>
</feature>
<accession>A0AAN8G1R4</accession>
<feature type="compositionally biased region" description="Basic and acidic residues" evidence="1">
    <location>
        <begin position="585"/>
        <end position="596"/>
    </location>
</feature>
<feature type="compositionally biased region" description="Polar residues" evidence="1">
    <location>
        <begin position="76"/>
        <end position="95"/>
    </location>
</feature>
<feature type="region of interest" description="Disordered" evidence="1">
    <location>
        <begin position="751"/>
        <end position="919"/>
    </location>
</feature>
<comment type="caution">
    <text evidence="2">The sequence shown here is derived from an EMBL/GenBank/DDBJ whole genome shotgun (WGS) entry which is preliminary data.</text>
</comment>
<feature type="compositionally biased region" description="Low complexity" evidence="1">
    <location>
        <begin position="729"/>
        <end position="738"/>
    </location>
</feature>
<protein>
    <submittedName>
        <fullName evidence="2">Uncharacterized protein</fullName>
    </submittedName>
</protein>
<feature type="compositionally biased region" description="Basic residues" evidence="1">
    <location>
        <begin position="570"/>
        <end position="584"/>
    </location>
</feature>
<evidence type="ECO:0000313" key="3">
    <source>
        <dbReference type="Proteomes" id="UP001331761"/>
    </source>
</evidence>
<feature type="compositionally biased region" description="Basic and acidic residues" evidence="1">
    <location>
        <begin position="858"/>
        <end position="868"/>
    </location>
</feature>
<feature type="compositionally biased region" description="Basic residues" evidence="1">
    <location>
        <begin position="62"/>
        <end position="72"/>
    </location>
</feature>
<proteinExistence type="predicted"/>
<keyword evidence="3" id="KW-1185">Reference proteome</keyword>
<organism evidence="2 3">
    <name type="scientific">Trichostrongylus colubriformis</name>
    <name type="common">Black scour worm</name>
    <dbReference type="NCBI Taxonomy" id="6319"/>
    <lineage>
        <taxon>Eukaryota</taxon>
        <taxon>Metazoa</taxon>
        <taxon>Ecdysozoa</taxon>
        <taxon>Nematoda</taxon>
        <taxon>Chromadorea</taxon>
        <taxon>Rhabditida</taxon>
        <taxon>Rhabditina</taxon>
        <taxon>Rhabditomorpha</taxon>
        <taxon>Strongyloidea</taxon>
        <taxon>Trichostrongylidae</taxon>
        <taxon>Trichostrongylus</taxon>
    </lineage>
</organism>
<evidence type="ECO:0000256" key="1">
    <source>
        <dbReference type="SAM" id="MobiDB-lite"/>
    </source>
</evidence>
<feature type="compositionally biased region" description="Polar residues" evidence="1">
    <location>
        <begin position="362"/>
        <end position="372"/>
    </location>
</feature>
<feature type="region of interest" description="Disordered" evidence="1">
    <location>
        <begin position="691"/>
        <end position="738"/>
    </location>
</feature>
<gene>
    <name evidence="2" type="ORF">GCK32_009729</name>
</gene>
<dbReference type="AlphaFoldDB" id="A0AAN8G1R4"/>
<dbReference type="EMBL" id="WIXE01002564">
    <property type="protein sequence ID" value="KAK5984695.1"/>
    <property type="molecule type" value="Genomic_DNA"/>
</dbReference>
<feature type="compositionally biased region" description="Basic and acidic residues" evidence="1">
    <location>
        <begin position="608"/>
        <end position="619"/>
    </location>
</feature>